<dbReference type="EMBL" id="JAGTXB010000004">
    <property type="protein sequence ID" value="MBS0027896.1"/>
    <property type="molecule type" value="Genomic_DNA"/>
</dbReference>
<gene>
    <name evidence="1" type="ORF">KE626_11315</name>
</gene>
<sequence length="125" mass="13885">MKKQANKKGIAALLLVVTLILVLLVSGIPSTRKANKKDCIPNRGIVQQIKNGPPGIMIHLKDDPKIYYISRKNGAGITLTTLEKQLRGKTVQLYTASDWSPLDPFSSMKQIHRLQIADSVIYAEF</sequence>
<evidence type="ECO:0000313" key="2">
    <source>
        <dbReference type="Proteomes" id="UP000676386"/>
    </source>
</evidence>
<evidence type="ECO:0000313" key="1">
    <source>
        <dbReference type="EMBL" id="MBS0027896.1"/>
    </source>
</evidence>
<reference evidence="1 2" key="1">
    <citation type="submission" date="2021-04" db="EMBL/GenBank/DDBJ databases">
        <title>Chitinophaga sp. nov., isolated from the rhizosphere soil.</title>
        <authorList>
            <person name="He S."/>
        </authorList>
    </citation>
    <scope>NUCLEOTIDE SEQUENCE [LARGE SCALE GENOMIC DNA]</scope>
    <source>
        <strain evidence="1 2">2R12</strain>
    </source>
</reference>
<organism evidence="1 2">
    <name type="scientific">Chitinophaga hostae</name>
    <dbReference type="NCBI Taxonomy" id="2831022"/>
    <lineage>
        <taxon>Bacteria</taxon>
        <taxon>Pseudomonadati</taxon>
        <taxon>Bacteroidota</taxon>
        <taxon>Chitinophagia</taxon>
        <taxon>Chitinophagales</taxon>
        <taxon>Chitinophagaceae</taxon>
        <taxon>Chitinophaga</taxon>
    </lineage>
</organism>
<dbReference type="RefSeq" id="WP_211973003.1">
    <property type="nucleotide sequence ID" value="NZ_CBFHAM010000078.1"/>
</dbReference>
<accession>A0ABS5IY83</accession>
<protein>
    <submittedName>
        <fullName evidence="1">Uncharacterized protein</fullName>
    </submittedName>
</protein>
<comment type="caution">
    <text evidence="1">The sequence shown here is derived from an EMBL/GenBank/DDBJ whole genome shotgun (WGS) entry which is preliminary data.</text>
</comment>
<dbReference type="Proteomes" id="UP000676386">
    <property type="component" value="Unassembled WGS sequence"/>
</dbReference>
<name>A0ABS5IY83_9BACT</name>
<proteinExistence type="predicted"/>
<keyword evidence="2" id="KW-1185">Reference proteome</keyword>